<keyword evidence="2" id="KW-0540">Nuclease</keyword>
<evidence type="ECO:0000256" key="15">
    <source>
        <dbReference type="ARBA" id="ARBA00048988"/>
    </source>
</evidence>
<evidence type="ECO:0000256" key="7">
    <source>
        <dbReference type="ARBA" id="ARBA00022839"/>
    </source>
</evidence>
<evidence type="ECO:0000256" key="1">
    <source>
        <dbReference type="ARBA" id="ARBA00009922"/>
    </source>
</evidence>
<accession>A0ABX8B484</accession>
<keyword evidence="11" id="KW-0413">Isomerase</keyword>
<dbReference type="SUPFAM" id="SSF52980">
    <property type="entry name" value="Restriction endonuclease-like"/>
    <property type="match status" value="1"/>
</dbReference>
<keyword evidence="4" id="KW-0227">DNA damage</keyword>
<reference evidence="20 21" key="1">
    <citation type="submission" date="2021-03" db="EMBL/GenBank/DDBJ databases">
        <title>Genomic and phenotypic characterization of Chloracidobacterium isolates provides evidence for multiple species.</title>
        <authorList>
            <person name="Saini M.K."/>
            <person name="Costas A.M.G."/>
            <person name="Tank M."/>
            <person name="Bryant D.A."/>
        </authorList>
    </citation>
    <scope>NUCLEOTIDE SEQUENCE [LARGE SCALE GENOMIC DNA]</scope>
    <source>
        <strain evidence="20 21">N</strain>
    </source>
</reference>
<feature type="domain" description="UvrD-like helicase ATP-binding" evidence="18">
    <location>
        <begin position="12"/>
        <end position="305"/>
    </location>
</feature>
<dbReference type="InterPro" id="IPR014017">
    <property type="entry name" value="DNA_helicase_UvrD-like_C"/>
</dbReference>
<comment type="catalytic activity">
    <reaction evidence="15">
        <text>ATP + H2O = ADP + phosphate + H(+)</text>
        <dbReference type="Rhea" id="RHEA:13065"/>
        <dbReference type="ChEBI" id="CHEBI:15377"/>
        <dbReference type="ChEBI" id="CHEBI:15378"/>
        <dbReference type="ChEBI" id="CHEBI:30616"/>
        <dbReference type="ChEBI" id="CHEBI:43474"/>
        <dbReference type="ChEBI" id="CHEBI:456216"/>
        <dbReference type="EC" id="5.6.2.4"/>
    </reaction>
</comment>
<proteinExistence type="inferred from homology"/>
<keyword evidence="21" id="KW-1185">Reference proteome</keyword>
<evidence type="ECO:0000256" key="4">
    <source>
        <dbReference type="ARBA" id="ARBA00022763"/>
    </source>
</evidence>
<dbReference type="Gene3D" id="3.90.320.10">
    <property type="match status" value="1"/>
</dbReference>
<dbReference type="PANTHER" id="PTHR11070">
    <property type="entry name" value="UVRD / RECB / PCRA DNA HELICASE FAMILY MEMBER"/>
    <property type="match status" value="1"/>
</dbReference>
<keyword evidence="6 16" id="KW-0347">Helicase</keyword>
<evidence type="ECO:0000256" key="11">
    <source>
        <dbReference type="ARBA" id="ARBA00023235"/>
    </source>
</evidence>
<dbReference type="Pfam" id="PF12705">
    <property type="entry name" value="PDDEXK_1"/>
    <property type="match status" value="1"/>
</dbReference>
<keyword evidence="9" id="KW-0238">DNA-binding</keyword>
<keyword evidence="5 16" id="KW-0378">Hydrolase</keyword>
<evidence type="ECO:0000256" key="10">
    <source>
        <dbReference type="ARBA" id="ARBA00023204"/>
    </source>
</evidence>
<evidence type="ECO:0000256" key="13">
    <source>
        <dbReference type="ARBA" id="ARBA00034808"/>
    </source>
</evidence>
<dbReference type="InterPro" id="IPR011335">
    <property type="entry name" value="Restrct_endonuc-II-like"/>
</dbReference>
<keyword evidence="8 16" id="KW-0067">ATP-binding</keyword>
<dbReference type="InterPro" id="IPR013986">
    <property type="entry name" value="DExx_box_DNA_helicase_dom_sf"/>
</dbReference>
<comment type="catalytic activity">
    <reaction evidence="12">
        <text>Couples ATP hydrolysis with the unwinding of duplex DNA by translocating in the 3'-5' direction.</text>
        <dbReference type="EC" id="5.6.2.4"/>
    </reaction>
</comment>
<dbReference type="InterPro" id="IPR000212">
    <property type="entry name" value="DNA_helicase_UvrD/REP"/>
</dbReference>
<evidence type="ECO:0000256" key="2">
    <source>
        <dbReference type="ARBA" id="ARBA00022722"/>
    </source>
</evidence>
<evidence type="ECO:0000256" key="16">
    <source>
        <dbReference type="PROSITE-ProRule" id="PRU00560"/>
    </source>
</evidence>
<dbReference type="Pfam" id="PF13361">
    <property type="entry name" value="UvrD_C"/>
    <property type="match status" value="1"/>
</dbReference>
<dbReference type="GO" id="GO:0004386">
    <property type="term" value="F:helicase activity"/>
    <property type="evidence" value="ECO:0007669"/>
    <property type="project" value="UniProtKB-KW"/>
</dbReference>
<keyword evidence="7" id="KW-0269">Exonuclease</keyword>
<sequence length="972" mass="111475">MNIAPTITKHYQDLNDAQRTIVAHLDGPLLVIAGPGSGKTYSIVLRALNLLLLGKALPRQLVLCTFTEKAAFEMRDRLATAARKVGYTGDLSELTVSTIHGFCNRILLQHRHRTNLGHGFDTLDELTQLLFIFEHFDEIIGPAENGFFLGRWKTRWTAIEGARGYFNKITEELVDPAQLIASADPFHVAIGHAYRRYERALLNANRTDFAHLQRLVYDLLSDPDTADAVTRDLRYVLVDEYQDTNYIQEQLLLKLTEKTRNLCVVGDEDQSLYRFRGATVRNILEFPQRMPGCKVVKLTTNYRSHRAIVERYDRWMASADWSNPHGPSFRYDKTIEADPAAAHPSYPAVIAIWGKDRRDEAARFADLVDFLKKNEVIADYSQVALLLHSVREEHSGPYLAALAAKGIPAFCPRARAYFEIPEVRDLVACFAVLFGWHGNGRGQVGGAVAELAAYVDDAIVQLGRRFGAPHPLADALQRWTGEIETPEKSETLDLRPADYFYRLLALDPFKTAVRNENTARNLAIFSQLLSIFQSYYHYTVVTHKNREFLRFHFFNSFLRLLYDGGINEYEDPDQPFPKGHVQVMTIHQAKGLEFPVVVVGSLSTQLSSPKQIDRDLTPFYHRPPFEPENRITLFDRMRLHYVAFSRPQKLLVLTAHETPKDHFAPIWEGLPQWPYVQKDLLAAQRFEARERMPVKKTYSFTGDLKIYETCPRQYQFFREYDFTPSRSAVIFFGLLVHQTIEEIHRIALDGKLDTLDEPRIRELFERTFRFLCLSDVRPIGDAAKEAAFTQVLNYFRQNRDEMRRVIQTEVDVSLEKDGYILAGKVDLLLGGDGKLELLDFKTSPRPKDSPELIAAYERQLCTYAHILERRHGKRVDRLMLYWTSEPRKEDALMVLPYDPKRVEEAGRYFDETVRRIQAREFVVTTPPEPAICRECDLRLLCHAEGIVGAGDMGRASNNSKTRPSRPLPSKTD</sequence>
<evidence type="ECO:0000256" key="6">
    <source>
        <dbReference type="ARBA" id="ARBA00022806"/>
    </source>
</evidence>
<dbReference type="Proteomes" id="UP000677668">
    <property type="component" value="Chromosome 2"/>
</dbReference>
<dbReference type="InterPro" id="IPR011604">
    <property type="entry name" value="PDDEXK-like_dom_sf"/>
</dbReference>
<dbReference type="InterPro" id="IPR038726">
    <property type="entry name" value="PDDEXK_AddAB-type"/>
</dbReference>
<dbReference type="Pfam" id="PF00580">
    <property type="entry name" value="UvrD-helicase"/>
    <property type="match status" value="1"/>
</dbReference>
<comment type="similarity">
    <text evidence="1">Belongs to the helicase family. UvrD subfamily.</text>
</comment>
<dbReference type="PANTHER" id="PTHR11070:SF2">
    <property type="entry name" value="ATP-DEPENDENT DNA HELICASE SRS2"/>
    <property type="match status" value="1"/>
</dbReference>
<feature type="domain" description="UvrD-like helicase C-terminal" evidence="19">
    <location>
        <begin position="316"/>
        <end position="591"/>
    </location>
</feature>
<evidence type="ECO:0000256" key="14">
    <source>
        <dbReference type="ARBA" id="ARBA00034923"/>
    </source>
</evidence>
<dbReference type="Gene3D" id="3.40.50.300">
    <property type="entry name" value="P-loop containing nucleotide triphosphate hydrolases"/>
    <property type="match status" value="2"/>
</dbReference>
<evidence type="ECO:0000256" key="3">
    <source>
        <dbReference type="ARBA" id="ARBA00022741"/>
    </source>
</evidence>
<feature type="binding site" evidence="16">
    <location>
        <begin position="33"/>
        <end position="40"/>
    </location>
    <ligand>
        <name>ATP</name>
        <dbReference type="ChEBI" id="CHEBI:30616"/>
    </ligand>
</feature>
<evidence type="ECO:0000313" key="20">
    <source>
        <dbReference type="EMBL" id="QUV95734.1"/>
    </source>
</evidence>
<dbReference type="PROSITE" id="PS51217">
    <property type="entry name" value="UVRD_HELICASE_CTER"/>
    <property type="match status" value="1"/>
</dbReference>
<evidence type="ECO:0000259" key="19">
    <source>
        <dbReference type="PROSITE" id="PS51217"/>
    </source>
</evidence>
<keyword evidence="10" id="KW-0234">DNA repair</keyword>
<dbReference type="EC" id="5.6.2.4" evidence="13"/>
<evidence type="ECO:0000256" key="5">
    <source>
        <dbReference type="ARBA" id="ARBA00022801"/>
    </source>
</evidence>
<name>A0ABX8B484_9BACT</name>
<keyword evidence="3 16" id="KW-0547">Nucleotide-binding</keyword>
<evidence type="ECO:0000259" key="18">
    <source>
        <dbReference type="PROSITE" id="PS51198"/>
    </source>
</evidence>
<gene>
    <name evidence="20" type="ORF">J8C05_13005</name>
</gene>
<evidence type="ECO:0000256" key="8">
    <source>
        <dbReference type="ARBA" id="ARBA00022840"/>
    </source>
</evidence>
<evidence type="ECO:0000256" key="12">
    <source>
        <dbReference type="ARBA" id="ARBA00034617"/>
    </source>
</evidence>
<protein>
    <recommendedName>
        <fullName evidence="13">DNA 3'-5' helicase</fullName>
        <ecNumber evidence="13">5.6.2.4</ecNumber>
    </recommendedName>
    <alternativeName>
        <fullName evidence="14">DNA 3'-5' helicase II</fullName>
    </alternativeName>
</protein>
<dbReference type="PROSITE" id="PS51198">
    <property type="entry name" value="UVRD_HELICASE_ATP_BIND"/>
    <property type="match status" value="1"/>
</dbReference>
<dbReference type="EMBL" id="CP072643">
    <property type="protein sequence ID" value="QUV95734.1"/>
    <property type="molecule type" value="Genomic_DNA"/>
</dbReference>
<dbReference type="CDD" id="cd17932">
    <property type="entry name" value="DEXQc_UvrD"/>
    <property type="match status" value="1"/>
</dbReference>
<evidence type="ECO:0000256" key="17">
    <source>
        <dbReference type="SAM" id="MobiDB-lite"/>
    </source>
</evidence>
<evidence type="ECO:0000256" key="9">
    <source>
        <dbReference type="ARBA" id="ARBA00023125"/>
    </source>
</evidence>
<organism evidence="20 21">
    <name type="scientific">Chloracidobacterium sp. N</name>
    <dbReference type="NCBI Taxonomy" id="2821540"/>
    <lineage>
        <taxon>Bacteria</taxon>
        <taxon>Pseudomonadati</taxon>
        <taxon>Acidobacteriota</taxon>
        <taxon>Terriglobia</taxon>
        <taxon>Terriglobales</taxon>
        <taxon>Acidobacteriaceae</taxon>
        <taxon>Chloracidobacterium</taxon>
        <taxon>Chloracidobacterium aggregatum</taxon>
    </lineage>
</organism>
<dbReference type="Gene3D" id="1.10.10.160">
    <property type="match status" value="1"/>
</dbReference>
<evidence type="ECO:0000313" key="21">
    <source>
        <dbReference type="Proteomes" id="UP000677668"/>
    </source>
</evidence>
<dbReference type="RefSeq" id="WP_211423940.1">
    <property type="nucleotide sequence ID" value="NZ_CP072643.1"/>
</dbReference>
<feature type="region of interest" description="Disordered" evidence="17">
    <location>
        <begin position="951"/>
        <end position="972"/>
    </location>
</feature>
<dbReference type="Gene3D" id="1.10.486.10">
    <property type="entry name" value="PCRA, domain 4"/>
    <property type="match status" value="1"/>
</dbReference>
<dbReference type="InterPro" id="IPR014016">
    <property type="entry name" value="UvrD-like_ATP-bd"/>
</dbReference>
<dbReference type="InterPro" id="IPR027417">
    <property type="entry name" value="P-loop_NTPase"/>
</dbReference>
<dbReference type="SUPFAM" id="SSF52540">
    <property type="entry name" value="P-loop containing nucleoside triphosphate hydrolases"/>
    <property type="match status" value="1"/>
</dbReference>